<feature type="binding site" evidence="4">
    <location>
        <position position="134"/>
    </location>
    <ligand>
        <name>substrate</name>
    </ligand>
</feature>
<evidence type="ECO:0000256" key="2">
    <source>
        <dbReference type="ARBA" id="ARBA00022688"/>
    </source>
</evidence>
<comment type="similarity">
    <text evidence="4">Belongs to the UbiC family.</text>
</comment>
<comment type="caution">
    <text evidence="4">Lacks conserved residue(s) required for the propagation of feature annotation.</text>
</comment>
<organism evidence="5 6">
    <name type="scientific">Thiomicrorhabdus immobilis</name>
    <dbReference type="NCBI Taxonomy" id="2791037"/>
    <lineage>
        <taxon>Bacteria</taxon>
        <taxon>Pseudomonadati</taxon>
        <taxon>Pseudomonadota</taxon>
        <taxon>Gammaproteobacteria</taxon>
        <taxon>Thiotrichales</taxon>
        <taxon>Piscirickettsiaceae</taxon>
        <taxon>Thiomicrorhabdus</taxon>
    </lineage>
</organism>
<dbReference type="SUPFAM" id="SSF64288">
    <property type="entry name" value="Chorismate lyase-like"/>
    <property type="match status" value="1"/>
</dbReference>
<comment type="pathway">
    <text evidence="4">Cofactor biosynthesis; ubiquinone biosynthesis.</text>
</comment>
<name>A0ABN6D2M9_9GAMM</name>
<dbReference type="RefSeq" id="WP_237261888.1">
    <property type="nucleotide sequence ID" value="NZ_AP024202.1"/>
</dbReference>
<evidence type="ECO:0000256" key="1">
    <source>
        <dbReference type="ARBA" id="ARBA00022490"/>
    </source>
</evidence>
<dbReference type="InterPro" id="IPR028978">
    <property type="entry name" value="Chorismate_lyase_/UTRA_dom_sf"/>
</dbReference>
<keyword evidence="4 5" id="KW-0670">Pyruvate</keyword>
<dbReference type="EMBL" id="AP024202">
    <property type="protein sequence ID" value="BCN94427.1"/>
    <property type="molecule type" value="Genomic_DNA"/>
</dbReference>
<keyword evidence="2 4" id="KW-0831">Ubiquinone biosynthesis</keyword>
<protein>
    <recommendedName>
        <fullName evidence="4">Probable chorismate pyruvate-lyase</fullName>
        <shortName evidence="4">CL</shortName>
        <shortName evidence="4">CPL</shortName>
        <ecNumber evidence="4">4.1.3.40</ecNumber>
    </recommendedName>
</protein>
<proteinExistence type="inferred from homology"/>
<dbReference type="InterPro" id="IPR007440">
    <property type="entry name" value="Chorismate--pyruvate_lyase"/>
</dbReference>
<keyword evidence="6" id="KW-1185">Reference proteome</keyword>
<comment type="catalytic activity">
    <reaction evidence="4">
        <text>chorismate = 4-hydroxybenzoate + pyruvate</text>
        <dbReference type="Rhea" id="RHEA:16505"/>
        <dbReference type="ChEBI" id="CHEBI:15361"/>
        <dbReference type="ChEBI" id="CHEBI:17879"/>
        <dbReference type="ChEBI" id="CHEBI:29748"/>
        <dbReference type="EC" id="4.1.3.40"/>
    </reaction>
</comment>
<evidence type="ECO:0000313" key="6">
    <source>
        <dbReference type="Proteomes" id="UP001054820"/>
    </source>
</evidence>
<keyword evidence="3 4" id="KW-0456">Lyase</keyword>
<feature type="binding site" evidence="4">
    <location>
        <position position="96"/>
    </location>
    <ligand>
        <name>substrate</name>
    </ligand>
</feature>
<dbReference type="EC" id="4.1.3.40" evidence="4"/>
<reference evidence="5" key="1">
    <citation type="journal article" date="2022" name="Arch. Microbiol.">
        <title>Thiomicrorhabdus immobilis sp. nov., a mesophilic sulfur-oxidizing bacterium isolated from sediment of a brackish lake in northern Japan.</title>
        <authorList>
            <person name="Kojima H."/>
            <person name="Mochizuki J."/>
            <person name="Kanda M."/>
            <person name="Watanabe T."/>
            <person name="Fukui M."/>
        </authorList>
    </citation>
    <scope>NUCLEOTIDE SEQUENCE</scope>
    <source>
        <strain evidence="5">Am19</strain>
    </source>
</reference>
<evidence type="ECO:0000256" key="3">
    <source>
        <dbReference type="ARBA" id="ARBA00023239"/>
    </source>
</evidence>
<accession>A0ABN6D2M9</accession>
<evidence type="ECO:0000313" key="5">
    <source>
        <dbReference type="EMBL" id="BCN94427.1"/>
    </source>
</evidence>
<comment type="function">
    <text evidence="4">Removes the pyruvyl group from chorismate, with concomitant aromatization of the ring, to provide 4-hydroxybenzoate (4HB) for the ubiquinone pathway.</text>
</comment>
<dbReference type="Proteomes" id="UP001054820">
    <property type="component" value="Chromosome"/>
</dbReference>
<evidence type="ECO:0000256" key="4">
    <source>
        <dbReference type="HAMAP-Rule" id="MF_01632"/>
    </source>
</evidence>
<sequence length="202" mass="23203">MTPLERLSKIKALIQEKQNANSTMQPQFWKPSGLLRRISPSRKIQSWLTTPTSLTAKLRVLCPDLQVVILSEEFEIPLLNESQKLGLNRNEEAWIRCVLLKCHGKSWVYARTVIPKLDEHNPWHHLQKLGNKPLGEVLFDLPSIQRSPFEFSKNALSFWPYLIENLDVNEAANLPGFARRSVFKQQNAPLLLTEVFLPGLVD</sequence>
<keyword evidence="1 4" id="KW-0963">Cytoplasm</keyword>
<dbReference type="HAMAP" id="MF_01632">
    <property type="entry name" value="UbiC"/>
    <property type="match status" value="1"/>
</dbReference>
<feature type="binding site" evidence="4">
    <location>
        <position position="194"/>
    </location>
    <ligand>
        <name>substrate</name>
    </ligand>
</feature>
<comment type="subcellular location">
    <subcellularLocation>
        <location evidence="4">Cytoplasm</location>
    </subcellularLocation>
</comment>
<gene>
    <name evidence="4 5" type="primary">ubiC</name>
    <name evidence="5" type="ORF">THMIRHAM_22120</name>
</gene>
<dbReference type="Gene3D" id="3.40.1410.10">
    <property type="entry name" value="Chorismate lyase-like"/>
    <property type="match status" value="1"/>
</dbReference>
<dbReference type="PANTHER" id="PTHR38683">
    <property type="entry name" value="CHORISMATE PYRUVATE-LYASE"/>
    <property type="match status" value="1"/>
</dbReference>
<dbReference type="PANTHER" id="PTHR38683:SF1">
    <property type="entry name" value="CHORISMATE PYRUVATE-LYASE"/>
    <property type="match status" value="1"/>
</dbReference>
<dbReference type="Pfam" id="PF04345">
    <property type="entry name" value="Chor_lyase"/>
    <property type="match status" value="1"/>
</dbReference>